<dbReference type="GO" id="GO:0004332">
    <property type="term" value="F:fructose-bisphosphate aldolase activity"/>
    <property type="evidence" value="ECO:0007669"/>
    <property type="project" value="UniProtKB-EC"/>
</dbReference>
<keyword evidence="5 6" id="KW-0456">Lyase</keyword>
<evidence type="ECO:0000256" key="4">
    <source>
        <dbReference type="ARBA" id="ARBA00023152"/>
    </source>
</evidence>
<dbReference type="Pfam" id="PF00274">
    <property type="entry name" value="Glycolytic"/>
    <property type="match status" value="1"/>
</dbReference>
<dbReference type="GO" id="GO:0006096">
    <property type="term" value="P:glycolytic process"/>
    <property type="evidence" value="ECO:0007669"/>
    <property type="project" value="UniProtKB-UniPathway"/>
</dbReference>
<dbReference type="Gene3D" id="3.20.20.70">
    <property type="entry name" value="Aldolase class I"/>
    <property type="match status" value="1"/>
</dbReference>
<accession>A0A4R5W313</accession>
<dbReference type="PROSITE" id="PS00158">
    <property type="entry name" value="ALDOLASE_CLASS_I"/>
    <property type="match status" value="1"/>
</dbReference>
<dbReference type="RefSeq" id="WP_133326059.1">
    <property type="nucleotide sequence ID" value="NZ_SMYL01000002.1"/>
</dbReference>
<dbReference type="SUPFAM" id="SSF51569">
    <property type="entry name" value="Aldolase"/>
    <property type="match status" value="1"/>
</dbReference>
<evidence type="ECO:0000256" key="5">
    <source>
        <dbReference type="ARBA" id="ARBA00023239"/>
    </source>
</evidence>
<dbReference type="InterPro" id="IPR000741">
    <property type="entry name" value="FBA_I"/>
</dbReference>
<dbReference type="OrthoDB" id="9793595at2"/>
<dbReference type="AlphaFoldDB" id="A0A4R5W313"/>
<comment type="pathway">
    <text evidence="2">Carbohydrate degradation; glycolysis; D-glyceraldehyde 3-phosphate and glycerone phosphate from D-glucose: step 4/4.</text>
</comment>
<dbReference type="EC" id="4.1.2.13" evidence="6"/>
<name>A0A4R5W313_9BURK</name>
<evidence type="ECO:0000313" key="7">
    <source>
        <dbReference type="EMBL" id="TDK67124.1"/>
    </source>
</evidence>
<dbReference type="PANTHER" id="PTHR11627">
    <property type="entry name" value="FRUCTOSE-BISPHOSPHATE ALDOLASE"/>
    <property type="match status" value="1"/>
</dbReference>
<dbReference type="InterPro" id="IPR013785">
    <property type="entry name" value="Aldolase_TIM"/>
</dbReference>
<dbReference type="Proteomes" id="UP000294829">
    <property type="component" value="Unassembled WGS sequence"/>
</dbReference>
<comment type="caution">
    <text evidence="7">The sequence shown here is derived from an EMBL/GenBank/DDBJ whole genome shotgun (WGS) entry which is preliminary data.</text>
</comment>
<keyword evidence="4 6" id="KW-0324">Glycolysis</keyword>
<organism evidence="7 8">
    <name type="scientific">Sapientia aquatica</name>
    <dbReference type="NCBI Taxonomy" id="1549640"/>
    <lineage>
        <taxon>Bacteria</taxon>
        <taxon>Pseudomonadati</taxon>
        <taxon>Pseudomonadota</taxon>
        <taxon>Betaproteobacteria</taxon>
        <taxon>Burkholderiales</taxon>
        <taxon>Oxalobacteraceae</taxon>
        <taxon>Sapientia</taxon>
    </lineage>
</organism>
<gene>
    <name evidence="7" type="ORF">E2I14_04995</name>
</gene>
<evidence type="ECO:0000256" key="6">
    <source>
        <dbReference type="RuleBase" id="RU003994"/>
    </source>
</evidence>
<evidence type="ECO:0000256" key="3">
    <source>
        <dbReference type="ARBA" id="ARBA00010387"/>
    </source>
</evidence>
<dbReference type="FunFam" id="3.20.20.70:FF:000140">
    <property type="entry name" value="Fructose-bisphosphate aldolase"/>
    <property type="match status" value="1"/>
</dbReference>
<protein>
    <recommendedName>
        <fullName evidence="6">Fructose-bisphosphate aldolase</fullName>
        <ecNumber evidence="6">4.1.2.13</ecNumber>
    </recommendedName>
</protein>
<evidence type="ECO:0000256" key="2">
    <source>
        <dbReference type="ARBA" id="ARBA00004714"/>
    </source>
</evidence>
<dbReference type="UniPathway" id="UPA00109">
    <property type="reaction ID" value="UER00183"/>
</dbReference>
<evidence type="ECO:0000256" key="1">
    <source>
        <dbReference type="ARBA" id="ARBA00000441"/>
    </source>
</evidence>
<dbReference type="EMBL" id="SMYL01000002">
    <property type="protein sequence ID" value="TDK67124.1"/>
    <property type="molecule type" value="Genomic_DNA"/>
</dbReference>
<evidence type="ECO:0000313" key="8">
    <source>
        <dbReference type="Proteomes" id="UP000294829"/>
    </source>
</evidence>
<comment type="catalytic activity">
    <reaction evidence="1 6">
        <text>beta-D-fructose 1,6-bisphosphate = D-glyceraldehyde 3-phosphate + dihydroxyacetone phosphate</text>
        <dbReference type="Rhea" id="RHEA:14729"/>
        <dbReference type="ChEBI" id="CHEBI:32966"/>
        <dbReference type="ChEBI" id="CHEBI:57642"/>
        <dbReference type="ChEBI" id="CHEBI:59776"/>
        <dbReference type="EC" id="4.1.2.13"/>
    </reaction>
</comment>
<keyword evidence="8" id="KW-1185">Reference proteome</keyword>
<reference evidence="7 8" key="1">
    <citation type="submission" date="2019-03" db="EMBL/GenBank/DDBJ databases">
        <title>Sapientia aquatica gen. nov., sp. nov., isolated from a crater lake.</title>
        <authorList>
            <person name="Felfoldi T."/>
            <person name="Szabo A."/>
            <person name="Toth E."/>
            <person name="Schumann P."/>
            <person name="Keki Z."/>
            <person name="Marialigeti K."/>
            <person name="Mathe I."/>
        </authorList>
    </citation>
    <scope>NUCLEOTIDE SEQUENCE [LARGE SCALE GENOMIC DNA]</scope>
    <source>
        <strain evidence="7 8">SA-152</strain>
    </source>
</reference>
<sequence>MNQELLVKTVKQLVGTNKGLLAMDESIPTCNKRFAELDIPQTELMRRDYRELLIAAKGLGESISGVILCDETINQHTSDHRNFVDIATKLGIIIGIKVDAGTSDLAGFNGEKITEGLDQLRPRLQRYAEQGARFAKWRAVFSVGENQPSAACLQSNAQQLALYAALCQEVGIVPIVEPEVLMNGQHNLAQCDSATERVLHSVFEQLYRQRVFLEGIILKPNMVLPGKTSHDQENDQTIADATVQCLLRSVPASVSGIAFLSGGQTPEKATSHLNTMHLTYKSSLPWKLTFSFSRAIQVPVLAMWKGKPANYAQAQQILIHRVKCNQAALNGEYHSQMELPITS</sequence>
<proteinExistence type="inferred from homology"/>
<comment type="similarity">
    <text evidence="3 6">Belongs to the class I fructose-bisphosphate aldolase family.</text>
</comment>
<dbReference type="NCBIfam" id="NF033379">
    <property type="entry name" value="FrucBisAld_I"/>
    <property type="match status" value="1"/>
</dbReference>
<dbReference type="InterPro" id="IPR029768">
    <property type="entry name" value="Aldolase_I_AS"/>
</dbReference>